<organism evidence="1 2">
    <name type="scientific">Panagrolaimus sp. PS1159</name>
    <dbReference type="NCBI Taxonomy" id="55785"/>
    <lineage>
        <taxon>Eukaryota</taxon>
        <taxon>Metazoa</taxon>
        <taxon>Ecdysozoa</taxon>
        <taxon>Nematoda</taxon>
        <taxon>Chromadorea</taxon>
        <taxon>Rhabditida</taxon>
        <taxon>Tylenchina</taxon>
        <taxon>Panagrolaimomorpha</taxon>
        <taxon>Panagrolaimoidea</taxon>
        <taxon>Panagrolaimidae</taxon>
        <taxon>Panagrolaimus</taxon>
    </lineage>
</organism>
<evidence type="ECO:0000313" key="1">
    <source>
        <dbReference type="Proteomes" id="UP000887580"/>
    </source>
</evidence>
<reference evidence="2" key="1">
    <citation type="submission" date="2022-11" db="UniProtKB">
        <authorList>
            <consortium name="WormBaseParasite"/>
        </authorList>
    </citation>
    <scope>IDENTIFICATION</scope>
</reference>
<evidence type="ECO:0000313" key="2">
    <source>
        <dbReference type="WBParaSite" id="PS1159_v2.g2737.t1"/>
    </source>
</evidence>
<name>A0AC35G8J4_9BILA</name>
<accession>A0AC35G8J4</accession>
<dbReference type="WBParaSite" id="PS1159_v2.g2737.t1">
    <property type="protein sequence ID" value="PS1159_v2.g2737.t1"/>
    <property type="gene ID" value="PS1159_v2.g2737"/>
</dbReference>
<sequence length="189" mass="21146">MKQLTILIVYLLIFVNVDAKVVDGPGSEKIPDQRKFTNLECFYCGVASKYIAGLAPAFPTFYNSNQNFQNYLDTVASLVCDQYGTDDEKHCDITARYVAIYVYNNWIGDSISVTDDAKTIISWANTFFNPICESGEKEILEMFCDFLDLLDLSLSVCREGIVASVTCPAELTACEVCGHYFECDKGTYC</sequence>
<protein>
    <submittedName>
        <fullName evidence="2">Saposin B-type domain-containing protein</fullName>
    </submittedName>
</protein>
<dbReference type="Proteomes" id="UP000887580">
    <property type="component" value="Unplaced"/>
</dbReference>
<proteinExistence type="predicted"/>